<evidence type="ECO:0000256" key="4">
    <source>
        <dbReference type="SAM" id="MobiDB-lite"/>
    </source>
</evidence>
<sequence>MANPKGSFYTTQLYVALTAGDWASDTPSRSIRRGFLSWPELLRKFRKHRLDAHEVAEVASHTQALSLLLIRAQNTSPEALDGDQTHPAEPLTLGEECLLPEERKEEARSGYNELQKLAKNETVHLALAYYAFSLGFYSDVLQHLTSVNFEDAISPINASNVGSVSTMLSVPVSQTSGPTTGYASSLAELDHSLKDGRIWRLTELIRGKCLQGMAYESLTPKRLDDALTAYESAFLLLDQINIPKSLPSSTGQANVESFTRYRELWRWVERLLWRTAALSSKSRSLSHTHRILQIYQVQSVHWPATFRPEHRSTMAQLHLHILIKTYNPVTRVSWLNETRSIVTDYRLILTATTKFPRAGERNEKVEEFVDLCVAAWEENGASGDQTGWVLDILWWATRFTFNSQRIYRHLWRILYVSGDIELARRTLKLYVQVVSKARETGSVDESDRIWVETLVQGARMLCRIPGGIEEAREAGKLLKRAEEKVNERDNVAAANVKRAKGIWHACMALRENDPSTRPEHLRQSLAELQASLKLHPTPSTHFHLALASSRAGQTRDLSAAIASAKEAVAGSPQETRYWHLLGLLLAAVEEWKDAKYALACGAKIGDEEDNGGEELKSGANSVNDHTQDDSSNRSQSTGDPGDGFSRSLLDEYALRLPAASGLLQPLPDYPPPTRHERFEHALQLRLTQLALIEHVDGPENAGTKWLEVFSWVAARKGLGEERRPPSVEPPSEHPSELLRSVPIQPLTLSHSQPRVNGSVDIPINLVPPSPTPSARPGEEFSEAQEQNVFQEKDGHRGKKMQQILKDRVHKGQAHIHTISRKIGGRNGLRIKRTTSMPDFMVELNNSKPYQASSIHSRQRLSMNLVRQNSPEPPPPPASPKKQPSIIAGRSAREKRLLSNLWLTSAATFRRQGKIEQAKAAIQEAEVADEDNADVWVQLGLYHAALGQPEKAIASYHKALVLNPDHIPAFIHLTQEYLKTERVSSPAGCSSETPPQENIDLAAGLLSGLTRGAGWDVPEAWYFLARANKLQGRLDRERECLNFALALAQERGVREITSAVGTCL</sequence>
<dbReference type="Gene3D" id="1.25.40.10">
    <property type="entry name" value="Tetratricopeptide repeat domain"/>
    <property type="match status" value="2"/>
</dbReference>
<dbReference type="InterPro" id="IPR019734">
    <property type="entry name" value="TPR_rpt"/>
</dbReference>
<dbReference type="PROSITE" id="PS50005">
    <property type="entry name" value="TPR"/>
    <property type="match status" value="1"/>
</dbReference>
<evidence type="ECO:0008006" key="7">
    <source>
        <dbReference type="Google" id="ProtNLM"/>
    </source>
</evidence>
<evidence type="ECO:0000313" key="5">
    <source>
        <dbReference type="EMBL" id="KIJ47909.1"/>
    </source>
</evidence>
<gene>
    <name evidence="5" type="ORF">M422DRAFT_45616</name>
</gene>
<evidence type="ECO:0000256" key="2">
    <source>
        <dbReference type="ARBA" id="ARBA00038251"/>
    </source>
</evidence>
<dbReference type="OrthoDB" id="29013at2759"/>
<feature type="region of interest" description="Disordered" evidence="4">
    <location>
        <begin position="865"/>
        <end position="884"/>
    </location>
</feature>
<protein>
    <recommendedName>
        <fullName evidence="7">TPR-like protein</fullName>
    </recommendedName>
</protein>
<reference evidence="5 6" key="1">
    <citation type="submission" date="2014-06" db="EMBL/GenBank/DDBJ databases">
        <title>Evolutionary Origins and Diversification of the Mycorrhizal Mutualists.</title>
        <authorList>
            <consortium name="DOE Joint Genome Institute"/>
            <consortium name="Mycorrhizal Genomics Consortium"/>
            <person name="Kohler A."/>
            <person name="Kuo A."/>
            <person name="Nagy L.G."/>
            <person name="Floudas D."/>
            <person name="Copeland A."/>
            <person name="Barry K.W."/>
            <person name="Cichocki N."/>
            <person name="Veneault-Fourrey C."/>
            <person name="LaButti K."/>
            <person name="Lindquist E.A."/>
            <person name="Lipzen A."/>
            <person name="Lundell T."/>
            <person name="Morin E."/>
            <person name="Murat C."/>
            <person name="Riley R."/>
            <person name="Ohm R."/>
            <person name="Sun H."/>
            <person name="Tunlid A."/>
            <person name="Henrissat B."/>
            <person name="Grigoriev I.V."/>
            <person name="Hibbett D.S."/>
            <person name="Martin F."/>
        </authorList>
    </citation>
    <scope>NUCLEOTIDE SEQUENCE [LARGE SCALE GENOMIC DNA]</scope>
    <source>
        <strain evidence="5 6">SS14</strain>
    </source>
</reference>
<dbReference type="Pfam" id="PF00515">
    <property type="entry name" value="TPR_1"/>
    <property type="match status" value="1"/>
</dbReference>
<evidence type="ECO:0000256" key="3">
    <source>
        <dbReference type="PROSITE-ProRule" id="PRU00339"/>
    </source>
</evidence>
<feature type="region of interest" description="Disordered" evidence="4">
    <location>
        <begin position="609"/>
        <end position="644"/>
    </location>
</feature>
<proteinExistence type="inferred from homology"/>
<keyword evidence="3" id="KW-0802">TPR repeat</keyword>
<dbReference type="PANTHER" id="PTHR23083:SF464">
    <property type="entry name" value="TETRATRICOPEPTIDE REPEAT DOMAIN 7, ISOFORM A"/>
    <property type="match status" value="1"/>
</dbReference>
<dbReference type="Proteomes" id="UP000054279">
    <property type="component" value="Unassembled WGS sequence"/>
</dbReference>
<keyword evidence="6" id="KW-1185">Reference proteome</keyword>
<evidence type="ECO:0000313" key="6">
    <source>
        <dbReference type="Proteomes" id="UP000054279"/>
    </source>
</evidence>
<dbReference type="PANTHER" id="PTHR23083">
    <property type="entry name" value="TETRATRICOPEPTIDE REPEAT PROTEIN, TPR"/>
    <property type="match status" value="1"/>
</dbReference>
<dbReference type="AlphaFoldDB" id="A0A0C9VIW3"/>
<comment type="similarity">
    <text evidence="2">Belongs to the YPP1 family.</text>
</comment>
<dbReference type="PROSITE" id="PS50293">
    <property type="entry name" value="TPR_REGION"/>
    <property type="match status" value="1"/>
</dbReference>
<dbReference type="InterPro" id="IPR011990">
    <property type="entry name" value="TPR-like_helical_dom_sf"/>
</dbReference>
<accession>A0A0C9VIW3</accession>
<dbReference type="SMART" id="SM00028">
    <property type="entry name" value="TPR"/>
    <property type="match status" value="4"/>
</dbReference>
<feature type="region of interest" description="Disordered" evidence="4">
    <location>
        <begin position="769"/>
        <end position="797"/>
    </location>
</feature>
<dbReference type="HOGENOM" id="CLU_004745_0_0_1"/>
<evidence type="ECO:0000256" key="1">
    <source>
        <dbReference type="ARBA" id="ARBA00002550"/>
    </source>
</evidence>
<comment type="function">
    <text evidence="1">Involved in endocytosis.</text>
</comment>
<feature type="repeat" description="TPR" evidence="3">
    <location>
        <begin position="932"/>
        <end position="965"/>
    </location>
</feature>
<organism evidence="5 6">
    <name type="scientific">Sphaerobolus stellatus (strain SS14)</name>
    <dbReference type="NCBI Taxonomy" id="990650"/>
    <lineage>
        <taxon>Eukaryota</taxon>
        <taxon>Fungi</taxon>
        <taxon>Dikarya</taxon>
        <taxon>Basidiomycota</taxon>
        <taxon>Agaricomycotina</taxon>
        <taxon>Agaricomycetes</taxon>
        <taxon>Phallomycetidae</taxon>
        <taxon>Geastrales</taxon>
        <taxon>Sphaerobolaceae</taxon>
        <taxon>Sphaerobolus</taxon>
    </lineage>
</organism>
<dbReference type="InterPro" id="IPR051722">
    <property type="entry name" value="Endocytosis_PI4K-reg_protein"/>
</dbReference>
<dbReference type="EMBL" id="KN837100">
    <property type="protein sequence ID" value="KIJ47909.1"/>
    <property type="molecule type" value="Genomic_DNA"/>
</dbReference>
<name>A0A0C9VIW3_SPHS4</name>
<dbReference type="SUPFAM" id="SSF48452">
    <property type="entry name" value="TPR-like"/>
    <property type="match status" value="1"/>
</dbReference>